<feature type="compositionally biased region" description="Low complexity" evidence="1">
    <location>
        <begin position="15"/>
        <end position="33"/>
    </location>
</feature>
<sequence>MSSEPSIAPSPSPAPEAAASPAPTVPPAGSATPQRLGQPLTWAALAVAGVALLASVSLWQRLGHLQEQLARQSADSGSQAVEARTLARQAQELARDATARVTLNETRLSEVALQRTQLEELMQSLSRSRDENLVVDIESALRLAQQQAQLTGSVEPLLAALKTAEQRIARAAQPRLAPLQRAIQHDTDRIKTASVTDTPGLLSRLDELARLVDELPVLNAVAQVPGNRPLSAPPAPGAAAGAAKPAGTGAASAAQDWWENALYKGWGLVRDELRNLVRVSRIDQPEAALLAPEQSFFLRENLKLKLLNARLGVLARQTESARADLAAASVLINKYFDPASRRTQVAATLLQQLQGQLRAVELPRLDETLTALATAAAGR</sequence>
<protein>
    <submittedName>
        <fullName evidence="2">Uroporphyrinogen-III C-methyltransferase</fullName>
        <ecNumber evidence="2">2.1.1.107</ecNumber>
    </submittedName>
</protein>
<dbReference type="GO" id="GO:0032259">
    <property type="term" value="P:methylation"/>
    <property type="evidence" value="ECO:0007669"/>
    <property type="project" value="UniProtKB-KW"/>
</dbReference>
<dbReference type="EMBL" id="JAQSIP010000016">
    <property type="protein sequence ID" value="MDD0841094.1"/>
    <property type="molecule type" value="Genomic_DNA"/>
</dbReference>
<comment type="caution">
    <text evidence="2">The sequence shown here is derived from an EMBL/GenBank/DDBJ whole genome shotgun (WGS) entry which is preliminary data.</text>
</comment>
<keyword evidence="3" id="KW-1185">Reference proteome</keyword>
<organism evidence="2 3">
    <name type="scientific">Curvibacter cyanobacteriorum</name>
    <dbReference type="NCBI Taxonomy" id="3026422"/>
    <lineage>
        <taxon>Bacteria</taxon>
        <taxon>Pseudomonadati</taxon>
        <taxon>Pseudomonadota</taxon>
        <taxon>Betaproteobacteria</taxon>
        <taxon>Burkholderiales</taxon>
        <taxon>Comamonadaceae</taxon>
        <taxon>Curvibacter</taxon>
    </lineage>
</organism>
<dbReference type="Pfam" id="PF04375">
    <property type="entry name" value="HemX"/>
    <property type="match status" value="1"/>
</dbReference>
<reference evidence="2 3" key="1">
    <citation type="submission" date="2023-02" db="EMBL/GenBank/DDBJ databases">
        <title>Bacterial whole genomic sequence of Curvibacter sp. HBC61.</title>
        <authorList>
            <person name="Le V."/>
            <person name="Ko S.-R."/>
            <person name="Ahn C.-Y."/>
            <person name="Oh H.-M."/>
        </authorList>
    </citation>
    <scope>NUCLEOTIDE SEQUENCE [LARGE SCALE GENOMIC DNA]</scope>
    <source>
        <strain evidence="2 3">HBC61</strain>
    </source>
</reference>
<gene>
    <name evidence="2" type="ORF">PSQ40_21125</name>
</gene>
<dbReference type="Proteomes" id="UP001528673">
    <property type="component" value="Unassembled WGS sequence"/>
</dbReference>
<evidence type="ECO:0000313" key="2">
    <source>
        <dbReference type="EMBL" id="MDD0841094.1"/>
    </source>
</evidence>
<dbReference type="PANTHER" id="PTHR38043">
    <property type="entry name" value="PROTEIN HEMX"/>
    <property type="match status" value="1"/>
</dbReference>
<name>A0ABT5N451_9BURK</name>
<evidence type="ECO:0000256" key="1">
    <source>
        <dbReference type="SAM" id="MobiDB-lite"/>
    </source>
</evidence>
<keyword evidence="2" id="KW-0808">Transferase</keyword>
<keyword evidence="2" id="KW-0489">Methyltransferase</keyword>
<dbReference type="GO" id="GO:0004851">
    <property type="term" value="F:uroporphyrin-III C-methyltransferase activity"/>
    <property type="evidence" value="ECO:0007669"/>
    <property type="project" value="UniProtKB-EC"/>
</dbReference>
<dbReference type="EC" id="2.1.1.107" evidence="2"/>
<dbReference type="PANTHER" id="PTHR38043:SF1">
    <property type="entry name" value="PROTEIN HEMX"/>
    <property type="match status" value="1"/>
</dbReference>
<evidence type="ECO:0000313" key="3">
    <source>
        <dbReference type="Proteomes" id="UP001528673"/>
    </source>
</evidence>
<accession>A0ABT5N451</accession>
<feature type="region of interest" description="Disordered" evidence="1">
    <location>
        <begin position="1"/>
        <end position="34"/>
    </location>
</feature>
<dbReference type="InterPro" id="IPR007470">
    <property type="entry name" value="HemX"/>
</dbReference>
<dbReference type="RefSeq" id="WP_273953882.1">
    <property type="nucleotide sequence ID" value="NZ_JAQSIP010000016.1"/>
</dbReference>
<proteinExistence type="predicted"/>